<organism evidence="2 3">
    <name type="scientific">Marinobacterium marinum</name>
    <dbReference type="NCBI Taxonomy" id="2756129"/>
    <lineage>
        <taxon>Bacteria</taxon>
        <taxon>Pseudomonadati</taxon>
        <taxon>Pseudomonadota</taxon>
        <taxon>Gammaproteobacteria</taxon>
        <taxon>Oceanospirillales</taxon>
        <taxon>Oceanospirillaceae</taxon>
        <taxon>Marinobacterium</taxon>
    </lineage>
</organism>
<protein>
    <submittedName>
        <fullName evidence="2">Uncharacterized protein</fullName>
    </submittedName>
</protein>
<keyword evidence="3" id="KW-1185">Reference proteome</keyword>
<dbReference type="Proteomes" id="UP000538931">
    <property type="component" value="Unassembled WGS sequence"/>
</dbReference>
<dbReference type="AlphaFoldDB" id="A0A7W2ACV3"/>
<proteinExistence type="predicted"/>
<accession>A0A7W2ACV3</accession>
<comment type="caution">
    <text evidence="2">The sequence shown here is derived from an EMBL/GenBank/DDBJ whole genome shotgun (WGS) entry which is preliminary data.</text>
</comment>
<feature type="region of interest" description="Disordered" evidence="1">
    <location>
        <begin position="1"/>
        <end position="25"/>
    </location>
</feature>
<gene>
    <name evidence="2" type="ORF">H1S06_11085</name>
</gene>
<evidence type="ECO:0000256" key="1">
    <source>
        <dbReference type="SAM" id="MobiDB-lite"/>
    </source>
</evidence>
<sequence>MNGIMLPGAVGATPPGGGITRDPVLPIHKSGHTGCGTGDCVSNSYQDYVKTKLDKLDSDFEAADSAGRHWSDEKLVAEIQKIQADIESDLLTGRVLLCARDKCGPQAWQ</sequence>
<name>A0A7W2ACV3_9GAMM</name>
<reference evidence="2 3" key="1">
    <citation type="submission" date="2020-07" db="EMBL/GenBank/DDBJ databases">
        <title>Bacterium isolated from marien macroalgae.</title>
        <authorList>
            <person name="Zhu K."/>
            <person name="Lu D."/>
            <person name="Du Z."/>
        </authorList>
    </citation>
    <scope>NUCLEOTIDE SEQUENCE [LARGE SCALE GENOMIC DNA]</scope>
    <source>
        <strain evidence="2 3">3-1745</strain>
    </source>
</reference>
<evidence type="ECO:0000313" key="3">
    <source>
        <dbReference type="Proteomes" id="UP000538931"/>
    </source>
</evidence>
<dbReference type="EMBL" id="JACEMT010000051">
    <property type="protein sequence ID" value="MBA4502904.1"/>
    <property type="molecule type" value="Genomic_DNA"/>
</dbReference>
<evidence type="ECO:0000313" key="2">
    <source>
        <dbReference type="EMBL" id="MBA4502904.1"/>
    </source>
</evidence>
<dbReference type="RefSeq" id="WP_181740151.1">
    <property type="nucleotide sequence ID" value="NZ_JACEMT010000051.1"/>
</dbReference>